<comment type="similarity">
    <text evidence="2">Belongs to the nucleobase:cation symporter-2 (NCS2) (TC 2.A.40) family.</text>
</comment>
<evidence type="ECO:0000313" key="10">
    <source>
        <dbReference type="Proteomes" id="UP000285478"/>
    </source>
</evidence>
<dbReference type="KEGG" id="htr:EPV75_09895"/>
<keyword evidence="4" id="KW-1003">Cell membrane</keyword>
<dbReference type="GO" id="GO:0042907">
    <property type="term" value="F:xanthine transmembrane transporter activity"/>
    <property type="evidence" value="ECO:0007669"/>
    <property type="project" value="TreeGrafter"/>
</dbReference>
<feature type="transmembrane region" description="Helical" evidence="8">
    <location>
        <begin position="28"/>
        <end position="50"/>
    </location>
</feature>
<feature type="transmembrane region" description="Helical" evidence="8">
    <location>
        <begin position="334"/>
        <end position="356"/>
    </location>
</feature>
<organism evidence="9 10">
    <name type="scientific">Hydrogenovibrio thermophilus</name>
    <dbReference type="NCBI Taxonomy" id="265883"/>
    <lineage>
        <taxon>Bacteria</taxon>
        <taxon>Pseudomonadati</taxon>
        <taxon>Pseudomonadota</taxon>
        <taxon>Gammaproteobacteria</taxon>
        <taxon>Thiotrichales</taxon>
        <taxon>Piscirickettsiaceae</taxon>
        <taxon>Hydrogenovibrio</taxon>
    </lineage>
</organism>
<feature type="transmembrane region" description="Helical" evidence="8">
    <location>
        <begin position="85"/>
        <end position="106"/>
    </location>
</feature>
<sequence>MSNSDHDSSDLIYGLDDRPPIRESSFAALQHVLASFVGIITPTLIIGGVLGLGSHIPYLISMALIVSGIATFIQARRPFKIGSGMLCVQGTSFAFLSSILAAGFIAKSKGGGPDEIMALILGVSFFGAFVEIFLSQFLHKLKRVITPLVTGIVITIIGISLIKVGITDLAGGFKAPDFGSLENLSLGLLVLAIIIVLNRSSNAWIRLSAIIIGLGVGFIVAGLMGKLSFDNLATLPLMNFPIPFKYGFSFDWGAFIPVALIYLITAIESTGDLTANSMVSKQPISGPLYMSRIKGGVLADGVNSMIAAVLNTFPNTTFSQNNGVIQLTGVGSRYIAYFVSGMLVILGLFPIIGGVLQNMPKPVLGGATLVLFGTVAAAGVKILASEHLDRRKLLIMAVSFGAGLGVAFNPDVMKEMPTLVQNVLGSAVTLGGLTAIIMSFILPDKTVVAEVQEDEAVTETSKSAAS</sequence>
<protein>
    <submittedName>
        <fullName evidence="9">Purine permease</fullName>
    </submittedName>
</protein>
<dbReference type="EMBL" id="CP035033">
    <property type="protein sequence ID" value="QAB15957.1"/>
    <property type="molecule type" value="Genomic_DNA"/>
</dbReference>
<keyword evidence="3" id="KW-0813">Transport</keyword>
<evidence type="ECO:0000256" key="5">
    <source>
        <dbReference type="ARBA" id="ARBA00022692"/>
    </source>
</evidence>
<feature type="transmembrane region" description="Helical" evidence="8">
    <location>
        <begin position="244"/>
        <end position="264"/>
    </location>
</feature>
<keyword evidence="6 8" id="KW-1133">Transmembrane helix</keyword>
<feature type="transmembrane region" description="Helical" evidence="8">
    <location>
        <begin position="204"/>
        <end position="224"/>
    </location>
</feature>
<dbReference type="NCBIfam" id="TIGR00801">
    <property type="entry name" value="ncs2"/>
    <property type="match status" value="1"/>
</dbReference>
<dbReference type="NCBIfam" id="NF037981">
    <property type="entry name" value="NCS2_1"/>
    <property type="match status" value="1"/>
</dbReference>
<feature type="transmembrane region" description="Helical" evidence="8">
    <location>
        <begin position="118"/>
        <end position="138"/>
    </location>
</feature>
<evidence type="ECO:0000313" key="9">
    <source>
        <dbReference type="EMBL" id="QAB15957.1"/>
    </source>
</evidence>
<dbReference type="Pfam" id="PF00860">
    <property type="entry name" value="Xan_ur_permease"/>
    <property type="match status" value="1"/>
</dbReference>
<keyword evidence="10" id="KW-1185">Reference proteome</keyword>
<comment type="subcellular location">
    <subcellularLocation>
        <location evidence="1">Cell membrane</location>
        <topology evidence="1">Multi-pass membrane protein</topology>
    </subcellularLocation>
</comment>
<feature type="transmembrane region" description="Helical" evidence="8">
    <location>
        <begin position="56"/>
        <end position="73"/>
    </location>
</feature>
<feature type="transmembrane region" description="Helical" evidence="8">
    <location>
        <begin position="393"/>
        <end position="410"/>
    </location>
</feature>
<dbReference type="InterPro" id="IPR006043">
    <property type="entry name" value="NCS2"/>
</dbReference>
<evidence type="ECO:0000256" key="4">
    <source>
        <dbReference type="ARBA" id="ARBA00022475"/>
    </source>
</evidence>
<dbReference type="PANTHER" id="PTHR42810:SF2">
    <property type="entry name" value="PURINE PERMEASE C1399.01C-RELATED"/>
    <property type="match status" value="1"/>
</dbReference>
<dbReference type="PROSITE" id="PS01116">
    <property type="entry name" value="XANTH_URACIL_PERMASE"/>
    <property type="match status" value="1"/>
</dbReference>
<keyword evidence="5 8" id="KW-0812">Transmembrane</keyword>
<feature type="transmembrane region" description="Helical" evidence="8">
    <location>
        <begin position="178"/>
        <end position="197"/>
    </location>
</feature>
<accession>A0A410H4Y5</accession>
<proteinExistence type="inferred from homology"/>
<dbReference type="NCBIfam" id="TIGR03173">
    <property type="entry name" value="pbuX"/>
    <property type="match status" value="1"/>
</dbReference>
<dbReference type="RefSeq" id="WP_128385281.1">
    <property type="nucleotide sequence ID" value="NZ_CP035033.1"/>
</dbReference>
<dbReference type="Proteomes" id="UP000285478">
    <property type="component" value="Chromosome"/>
</dbReference>
<evidence type="ECO:0000256" key="2">
    <source>
        <dbReference type="ARBA" id="ARBA00008821"/>
    </source>
</evidence>
<gene>
    <name evidence="9" type="ORF">EPV75_09895</name>
</gene>
<evidence type="ECO:0000256" key="3">
    <source>
        <dbReference type="ARBA" id="ARBA00022448"/>
    </source>
</evidence>
<keyword evidence="7 8" id="KW-0472">Membrane</keyword>
<evidence type="ECO:0000256" key="6">
    <source>
        <dbReference type="ARBA" id="ARBA00022989"/>
    </source>
</evidence>
<evidence type="ECO:0000256" key="1">
    <source>
        <dbReference type="ARBA" id="ARBA00004651"/>
    </source>
</evidence>
<evidence type="ECO:0000256" key="7">
    <source>
        <dbReference type="ARBA" id="ARBA00023136"/>
    </source>
</evidence>
<dbReference type="InterPro" id="IPR017588">
    <property type="entry name" value="UacT-like"/>
</dbReference>
<dbReference type="PANTHER" id="PTHR42810">
    <property type="entry name" value="PURINE PERMEASE C1399.01C-RELATED"/>
    <property type="match status" value="1"/>
</dbReference>
<name>A0A410H4Y5_9GAMM</name>
<dbReference type="InterPro" id="IPR006042">
    <property type="entry name" value="Xan_ur_permease"/>
</dbReference>
<dbReference type="GO" id="GO:0005886">
    <property type="term" value="C:plasma membrane"/>
    <property type="evidence" value="ECO:0007669"/>
    <property type="project" value="UniProtKB-SubCell"/>
</dbReference>
<reference evidence="9 10" key="1">
    <citation type="journal article" date="2018" name="Environ. Microbiol.">
        <title>Genomes of ubiquitous marine and hypersaline Hydrogenovibrio, Thiomicrorhabdus and Thiomicrospira spp. encode a diversity of mechanisms to sustain chemolithoautotrophy in heterogeneous environments.</title>
        <authorList>
            <person name="Scott K.M."/>
            <person name="Williams J."/>
            <person name="Porter C.M.B."/>
            <person name="Russel S."/>
            <person name="Harmer T.L."/>
            <person name="Paul J.H."/>
            <person name="Antonen K.M."/>
            <person name="Bridges M.K."/>
            <person name="Camper G.J."/>
            <person name="Campla C.K."/>
            <person name="Casella L.G."/>
            <person name="Chase E."/>
            <person name="Conrad J.W."/>
            <person name="Cruz M.C."/>
            <person name="Dunlap D.S."/>
            <person name="Duran L."/>
            <person name="Fahsbender E.M."/>
            <person name="Goldsmith D.B."/>
            <person name="Keeley R.F."/>
            <person name="Kondoff M.R."/>
            <person name="Kussy B.I."/>
            <person name="Lane M.K."/>
            <person name="Lawler S."/>
            <person name="Leigh B.A."/>
            <person name="Lewis C."/>
            <person name="Lostal L.M."/>
            <person name="Marking D."/>
            <person name="Mancera P.A."/>
            <person name="McClenthan E.C."/>
            <person name="McIntyre E.A."/>
            <person name="Mine J.A."/>
            <person name="Modi S."/>
            <person name="Moore B.D."/>
            <person name="Morgan W.A."/>
            <person name="Nelson K.M."/>
            <person name="Nguyen K.N."/>
            <person name="Ogburn N."/>
            <person name="Parrino D.G."/>
            <person name="Pedapudi A.D."/>
            <person name="Pelham R.P."/>
            <person name="Preece A.M."/>
            <person name="Rampersad E.A."/>
            <person name="Richardson J.C."/>
            <person name="Rodgers C.M."/>
            <person name="Schaffer B.L."/>
            <person name="Sheridan N.E."/>
            <person name="Solone M.R."/>
            <person name="Staley Z.R."/>
            <person name="Tabuchi M."/>
            <person name="Waide R.J."/>
            <person name="Wanjugi P.W."/>
            <person name="Young S."/>
            <person name="Clum A."/>
            <person name="Daum C."/>
            <person name="Huntemann M."/>
            <person name="Ivanova N."/>
            <person name="Kyrpides N."/>
            <person name="Mikhailova N."/>
            <person name="Palaniappan K."/>
            <person name="Pillay M."/>
            <person name="Reddy T.B.K."/>
            <person name="Shapiro N."/>
            <person name="Stamatis D."/>
            <person name="Varghese N."/>
            <person name="Woyke T."/>
            <person name="Boden R."/>
            <person name="Freyermuth S.K."/>
            <person name="Kerfeld C.A."/>
        </authorList>
    </citation>
    <scope>NUCLEOTIDE SEQUENCE [LARGE SCALE GENOMIC DNA]</scope>
    <source>
        <strain evidence="9 10">JR-2</strain>
    </source>
</reference>
<feature type="transmembrane region" description="Helical" evidence="8">
    <location>
        <begin position="145"/>
        <end position="166"/>
    </location>
</feature>
<dbReference type="AlphaFoldDB" id="A0A410H4Y5"/>
<feature type="transmembrane region" description="Helical" evidence="8">
    <location>
        <begin position="362"/>
        <end position="384"/>
    </location>
</feature>
<feature type="transmembrane region" description="Helical" evidence="8">
    <location>
        <begin position="422"/>
        <end position="442"/>
    </location>
</feature>
<evidence type="ECO:0000256" key="8">
    <source>
        <dbReference type="SAM" id="Phobius"/>
    </source>
</evidence>